<dbReference type="GO" id="GO:0016757">
    <property type="term" value="F:glycosyltransferase activity"/>
    <property type="evidence" value="ECO:0007669"/>
    <property type="project" value="UniProtKB-KW"/>
</dbReference>
<dbReference type="InterPro" id="IPR029044">
    <property type="entry name" value="Nucleotide-diphossugar_trans"/>
</dbReference>
<accession>A0A0G0B8L0</accession>
<reference evidence="5 6" key="1">
    <citation type="journal article" date="2015" name="Nature">
        <title>rRNA introns, odd ribosomes, and small enigmatic genomes across a large radiation of phyla.</title>
        <authorList>
            <person name="Brown C.T."/>
            <person name="Hug L.A."/>
            <person name="Thomas B.C."/>
            <person name="Sharon I."/>
            <person name="Castelle C.J."/>
            <person name="Singh A."/>
            <person name="Wilkins M.J."/>
            <person name="Williams K.H."/>
            <person name="Banfield J.F."/>
        </authorList>
    </citation>
    <scope>NUCLEOTIDE SEQUENCE [LARGE SCALE GENOMIC DNA]</scope>
</reference>
<dbReference type="EMBL" id="LBPN01000001">
    <property type="protein sequence ID" value="KKP60036.1"/>
    <property type="molecule type" value="Genomic_DNA"/>
</dbReference>
<dbReference type="PANTHER" id="PTHR43179:SF12">
    <property type="entry name" value="GALACTOFURANOSYLTRANSFERASE GLFT2"/>
    <property type="match status" value="1"/>
</dbReference>
<sequence length="301" mass="34086">MIKISSVILNYNGGKDTLECLSSLISQTGKNFNHELIVVDNASSDSSVELIEKKYPQIQVIKNKTNLGYAQGNNIGILKALTNGADYVFILNNDTKSDSKCLQHLLNFSLTHKTAGIISPKIYFYPGFETHTELYKNTDIGKILWYAGGKIDWNNMLVSHRGIDEVDKGQYDEAQKTPFISGCAMFIKREVLESVGLFDSKLFLYFEDLDLCQRAKKKGYEAWYIPQAVIWHKNANSSGGSGSKLQVYYQTRNRMFIGMRYASLRTKFALFKEAGKVIFTGNEIQKKGVIDFLRNNYGQKN</sequence>
<evidence type="ECO:0000259" key="4">
    <source>
        <dbReference type="Pfam" id="PF00535"/>
    </source>
</evidence>
<evidence type="ECO:0000313" key="5">
    <source>
        <dbReference type="EMBL" id="KKP60036.1"/>
    </source>
</evidence>
<keyword evidence="3 5" id="KW-0808">Transferase</keyword>
<evidence type="ECO:0000256" key="3">
    <source>
        <dbReference type="ARBA" id="ARBA00022679"/>
    </source>
</evidence>
<dbReference type="Gene3D" id="3.90.550.10">
    <property type="entry name" value="Spore Coat Polysaccharide Biosynthesis Protein SpsA, Chain A"/>
    <property type="match status" value="1"/>
</dbReference>
<dbReference type="AlphaFoldDB" id="A0A0G0B8L0"/>
<gene>
    <name evidence="5" type="ORF">UR52_C0001G0116</name>
</gene>
<dbReference type="STRING" id="1618434.UR52_C0001G0116"/>
<proteinExistence type="inferred from homology"/>
<dbReference type="SUPFAM" id="SSF53448">
    <property type="entry name" value="Nucleotide-diphospho-sugar transferases"/>
    <property type="match status" value="1"/>
</dbReference>
<organism evidence="5 6">
    <name type="scientific">Candidatus Gottesmanbacteria bacterium GW2011_GWA1_34_13</name>
    <dbReference type="NCBI Taxonomy" id="1618434"/>
    <lineage>
        <taxon>Bacteria</taxon>
        <taxon>Candidatus Gottesmaniibacteriota</taxon>
    </lineage>
</organism>
<dbReference type="CDD" id="cd04186">
    <property type="entry name" value="GT_2_like_c"/>
    <property type="match status" value="1"/>
</dbReference>
<dbReference type="Proteomes" id="UP000034176">
    <property type="component" value="Unassembled WGS sequence"/>
</dbReference>
<dbReference type="PANTHER" id="PTHR43179">
    <property type="entry name" value="RHAMNOSYLTRANSFERASE WBBL"/>
    <property type="match status" value="1"/>
</dbReference>
<keyword evidence="2" id="KW-0328">Glycosyltransferase</keyword>
<dbReference type="Pfam" id="PF00535">
    <property type="entry name" value="Glycos_transf_2"/>
    <property type="match status" value="1"/>
</dbReference>
<name>A0A0G0B8L0_9BACT</name>
<dbReference type="InterPro" id="IPR001173">
    <property type="entry name" value="Glyco_trans_2-like"/>
</dbReference>
<protein>
    <submittedName>
        <fullName evidence="5">Putative glycosyltransferase</fullName>
    </submittedName>
</protein>
<evidence type="ECO:0000256" key="2">
    <source>
        <dbReference type="ARBA" id="ARBA00022676"/>
    </source>
</evidence>
<feature type="domain" description="Glycosyltransferase 2-like" evidence="4">
    <location>
        <begin position="7"/>
        <end position="195"/>
    </location>
</feature>
<comment type="similarity">
    <text evidence="1">Belongs to the glycosyltransferase 2 family.</text>
</comment>
<evidence type="ECO:0000256" key="1">
    <source>
        <dbReference type="ARBA" id="ARBA00006739"/>
    </source>
</evidence>
<evidence type="ECO:0000313" key="6">
    <source>
        <dbReference type="Proteomes" id="UP000034176"/>
    </source>
</evidence>
<comment type="caution">
    <text evidence="5">The sequence shown here is derived from an EMBL/GenBank/DDBJ whole genome shotgun (WGS) entry which is preliminary data.</text>
</comment>